<keyword evidence="1" id="KW-0812">Transmembrane</keyword>
<reference evidence="2 3" key="1">
    <citation type="journal article" date="2019" name="Environ. Microbiol.">
        <title>At the nexus of three kingdoms: the genome of the mycorrhizal fungus Gigaspora margarita provides insights into plant, endobacterial and fungal interactions.</title>
        <authorList>
            <person name="Venice F."/>
            <person name="Ghignone S."/>
            <person name="Salvioli di Fossalunga A."/>
            <person name="Amselem J."/>
            <person name="Novero M."/>
            <person name="Xianan X."/>
            <person name="Sedzielewska Toro K."/>
            <person name="Morin E."/>
            <person name="Lipzen A."/>
            <person name="Grigoriev I.V."/>
            <person name="Henrissat B."/>
            <person name="Martin F.M."/>
            <person name="Bonfante P."/>
        </authorList>
    </citation>
    <scope>NUCLEOTIDE SEQUENCE [LARGE SCALE GENOMIC DNA]</scope>
    <source>
        <strain evidence="2 3">BEG34</strain>
    </source>
</reference>
<dbReference type="Proteomes" id="UP000439903">
    <property type="component" value="Unassembled WGS sequence"/>
</dbReference>
<proteinExistence type="predicted"/>
<keyword evidence="1" id="KW-0472">Membrane</keyword>
<name>A0A8H4A3Y0_GIGMA</name>
<sequence>MKHNSFNYQFKKKENKGRDIIGELYGRAMVDELEMVIRRENNLDTKVKKGNVSFGILVGVDENNISDDAIERARTLECDISIITYYNLCEEIVWLVMDRLTKQSRVFRLDYNVAFKWYIITFLFLYYVILVLRRLF</sequence>
<comment type="caution">
    <text evidence="2">The sequence shown here is derived from an EMBL/GenBank/DDBJ whole genome shotgun (WGS) entry which is preliminary data.</text>
</comment>
<dbReference type="OrthoDB" id="2431093at2759"/>
<feature type="transmembrane region" description="Helical" evidence="1">
    <location>
        <begin position="115"/>
        <end position="132"/>
    </location>
</feature>
<gene>
    <name evidence="2" type="ORF">F8M41_006278</name>
</gene>
<evidence type="ECO:0000256" key="1">
    <source>
        <dbReference type="SAM" id="Phobius"/>
    </source>
</evidence>
<evidence type="ECO:0000313" key="3">
    <source>
        <dbReference type="Proteomes" id="UP000439903"/>
    </source>
</evidence>
<keyword evidence="3" id="KW-1185">Reference proteome</keyword>
<evidence type="ECO:0000313" key="2">
    <source>
        <dbReference type="EMBL" id="KAF0425736.1"/>
    </source>
</evidence>
<keyword evidence="1" id="KW-1133">Transmembrane helix</keyword>
<accession>A0A8H4A3Y0</accession>
<protein>
    <submittedName>
        <fullName evidence="2">Uncharacterized protein</fullName>
    </submittedName>
</protein>
<dbReference type="AlphaFoldDB" id="A0A8H4A3Y0"/>
<dbReference type="EMBL" id="WTPW01001613">
    <property type="protein sequence ID" value="KAF0425736.1"/>
    <property type="molecule type" value="Genomic_DNA"/>
</dbReference>
<organism evidence="2 3">
    <name type="scientific">Gigaspora margarita</name>
    <dbReference type="NCBI Taxonomy" id="4874"/>
    <lineage>
        <taxon>Eukaryota</taxon>
        <taxon>Fungi</taxon>
        <taxon>Fungi incertae sedis</taxon>
        <taxon>Mucoromycota</taxon>
        <taxon>Glomeromycotina</taxon>
        <taxon>Glomeromycetes</taxon>
        <taxon>Diversisporales</taxon>
        <taxon>Gigasporaceae</taxon>
        <taxon>Gigaspora</taxon>
    </lineage>
</organism>